<dbReference type="SMR" id="A0A1H6CAC6"/>
<feature type="compositionally biased region" description="Basic and acidic residues" evidence="4">
    <location>
        <begin position="10"/>
        <end position="22"/>
    </location>
</feature>
<name>A0A1H6CAC6_9PSEU</name>
<dbReference type="PROSITE" id="PS00622">
    <property type="entry name" value="HTH_LUXR_1"/>
    <property type="match status" value="1"/>
</dbReference>
<evidence type="ECO:0000313" key="6">
    <source>
        <dbReference type="EMBL" id="SEG69843.1"/>
    </source>
</evidence>
<reference evidence="6" key="2">
    <citation type="submission" date="2016-10" db="EMBL/GenBank/DDBJ databases">
        <authorList>
            <person name="de Groot N.N."/>
        </authorList>
    </citation>
    <scope>NUCLEOTIDE SEQUENCE [LARGE SCALE GENOMIC DNA]</scope>
    <source>
        <strain evidence="6">ATCC 20501</strain>
    </source>
</reference>
<dbReference type="InterPro" id="IPR000792">
    <property type="entry name" value="Tscrpt_reg_LuxR_C"/>
</dbReference>
<dbReference type="AlphaFoldDB" id="A0A1H6CAC6"/>
<reference evidence="8 9" key="1">
    <citation type="submission" date="2016-10" db="EMBL/GenBank/DDBJ databases">
        <authorList>
            <person name="Varghese N."/>
            <person name="Submissions S."/>
        </authorList>
    </citation>
    <scope>NUCLEOTIDE SEQUENCE [LARGE SCALE GENOMIC DNA]</scope>
    <source>
        <strain evidence="9">ATCC 20501</strain>
        <strain evidence="7 8">CGMCC 4.3529</strain>
    </source>
</reference>
<dbReference type="EMBL" id="FOME01000001">
    <property type="protein sequence ID" value="SFC33616.1"/>
    <property type="molecule type" value="Genomic_DNA"/>
</dbReference>
<evidence type="ECO:0000313" key="8">
    <source>
        <dbReference type="Proteomes" id="UP000199690"/>
    </source>
</evidence>
<evidence type="ECO:0000256" key="4">
    <source>
        <dbReference type="SAM" id="MobiDB-lite"/>
    </source>
</evidence>
<sequence length="227" mass="24250">MTSQTGLARRPADRAAGKASEERTRVAVCASDPITLNGLTQSLMARLEVFVAGDEHPDDVDVLVFAPERVDAAATAALRRAAARSSAPVVLVASELDRSHLLSLVECRVVAVLHRGAATEERLVRAIDLAAGGGGALPPNLLGELLRQVKDLQQEVLAPLGLNSASMTPREIDVVRLLADGLDTEEIGNRLCYSQRTVKNIIQAMTSRLNVRNRPHLVAYGLRAGVI</sequence>
<dbReference type="Proteomes" id="UP000236729">
    <property type="component" value="Unassembled WGS sequence"/>
</dbReference>
<evidence type="ECO:0000256" key="3">
    <source>
        <dbReference type="ARBA" id="ARBA00023163"/>
    </source>
</evidence>
<accession>A0A1I1IBG3</accession>
<dbReference type="CDD" id="cd06170">
    <property type="entry name" value="LuxR_C_like"/>
    <property type="match status" value="1"/>
</dbReference>
<dbReference type="Proteomes" id="UP000199690">
    <property type="component" value="Unassembled WGS sequence"/>
</dbReference>
<evidence type="ECO:0000259" key="5">
    <source>
        <dbReference type="PROSITE" id="PS50043"/>
    </source>
</evidence>
<dbReference type="Pfam" id="PF00196">
    <property type="entry name" value="GerE"/>
    <property type="match status" value="1"/>
</dbReference>
<evidence type="ECO:0000256" key="2">
    <source>
        <dbReference type="ARBA" id="ARBA00023125"/>
    </source>
</evidence>
<proteinExistence type="predicted"/>
<dbReference type="SUPFAM" id="SSF46894">
    <property type="entry name" value="C-terminal effector domain of the bipartite response regulators"/>
    <property type="match status" value="1"/>
</dbReference>
<dbReference type="PROSITE" id="PS50043">
    <property type="entry name" value="HTH_LUXR_2"/>
    <property type="match status" value="1"/>
</dbReference>
<dbReference type="GO" id="GO:0003677">
    <property type="term" value="F:DNA binding"/>
    <property type="evidence" value="ECO:0007669"/>
    <property type="project" value="UniProtKB-KW"/>
</dbReference>
<dbReference type="GO" id="GO:0006355">
    <property type="term" value="P:regulation of DNA-templated transcription"/>
    <property type="evidence" value="ECO:0007669"/>
    <property type="project" value="InterPro"/>
</dbReference>
<dbReference type="PRINTS" id="PR00038">
    <property type="entry name" value="HTHLUXR"/>
</dbReference>
<evidence type="ECO:0000313" key="7">
    <source>
        <dbReference type="EMBL" id="SFC33616.1"/>
    </source>
</evidence>
<accession>A0A1H6CAC6</accession>
<keyword evidence="2 6" id="KW-0238">DNA-binding</keyword>
<dbReference type="InterPro" id="IPR016032">
    <property type="entry name" value="Sig_transdc_resp-reg_C-effctor"/>
</dbReference>
<evidence type="ECO:0000313" key="9">
    <source>
        <dbReference type="Proteomes" id="UP000236729"/>
    </source>
</evidence>
<dbReference type="PANTHER" id="PTHR44688">
    <property type="entry name" value="DNA-BINDING TRANSCRIPTIONAL ACTIVATOR DEVR_DOSR"/>
    <property type="match status" value="1"/>
</dbReference>
<keyword evidence="8" id="KW-1185">Reference proteome</keyword>
<feature type="domain" description="HTH luxR-type" evidence="5">
    <location>
        <begin position="160"/>
        <end position="225"/>
    </location>
</feature>
<keyword evidence="3" id="KW-0804">Transcription</keyword>
<evidence type="ECO:0000256" key="1">
    <source>
        <dbReference type="ARBA" id="ARBA00023015"/>
    </source>
</evidence>
<dbReference type="EMBL" id="FNVB01000004">
    <property type="protein sequence ID" value="SEG69843.1"/>
    <property type="molecule type" value="Genomic_DNA"/>
</dbReference>
<organism evidence="6 9">
    <name type="scientific">Saccharopolyspora kobensis</name>
    <dbReference type="NCBI Taxonomy" id="146035"/>
    <lineage>
        <taxon>Bacteria</taxon>
        <taxon>Bacillati</taxon>
        <taxon>Actinomycetota</taxon>
        <taxon>Actinomycetes</taxon>
        <taxon>Pseudonocardiales</taxon>
        <taxon>Pseudonocardiaceae</taxon>
        <taxon>Saccharopolyspora</taxon>
    </lineage>
</organism>
<keyword evidence="1" id="KW-0805">Transcription regulation</keyword>
<gene>
    <name evidence="6" type="ORF">SAMN02982929_03264</name>
    <name evidence="7" type="ORF">SAMN05216506_101506</name>
</gene>
<dbReference type="SMART" id="SM00421">
    <property type="entry name" value="HTH_LUXR"/>
    <property type="match status" value="1"/>
</dbReference>
<feature type="region of interest" description="Disordered" evidence="4">
    <location>
        <begin position="1"/>
        <end position="22"/>
    </location>
</feature>
<dbReference type="Gene3D" id="3.40.50.2300">
    <property type="match status" value="1"/>
</dbReference>
<dbReference type="PANTHER" id="PTHR44688:SF16">
    <property type="entry name" value="DNA-BINDING TRANSCRIPTIONAL ACTIVATOR DEVR_DOSR"/>
    <property type="match status" value="1"/>
</dbReference>
<protein>
    <submittedName>
        <fullName evidence="6">DNA-binding response regulator, NarL/FixJ family, contains REC and HTH domains</fullName>
    </submittedName>
</protein>